<accession>A0A1X7CZR3</accession>
<keyword evidence="2" id="KW-1185">Reference proteome</keyword>
<dbReference type="SUPFAM" id="SSF52540">
    <property type="entry name" value="P-loop containing nucleoside triphosphate hydrolases"/>
    <property type="match status" value="1"/>
</dbReference>
<dbReference type="KEGG" id="beo:BEH_19595"/>
<gene>
    <name evidence="1" type="ORF">BEH_19595</name>
</gene>
<accession>A0A0H4KJ14</accession>
<name>A0A1X7CZR3_9BACI</name>
<dbReference type="OrthoDB" id="9768243at2"/>
<dbReference type="AlphaFoldDB" id="A0A1X7CZR3"/>
<dbReference type="InterPro" id="IPR003593">
    <property type="entry name" value="AAA+_ATPase"/>
</dbReference>
<dbReference type="Gene3D" id="3.40.50.300">
    <property type="entry name" value="P-loop containing nucleotide triphosphate hydrolases"/>
    <property type="match status" value="1"/>
</dbReference>
<dbReference type="EMBL" id="CP011974">
    <property type="protein sequence ID" value="AKO94102.1"/>
    <property type="molecule type" value="Genomic_DNA"/>
</dbReference>
<dbReference type="NCBIfam" id="TIGR02858">
    <property type="entry name" value="spore_III_AA"/>
    <property type="match status" value="1"/>
</dbReference>
<dbReference type="InterPro" id="IPR045735">
    <property type="entry name" value="Spore_III_AA_AAA+_ATPase"/>
</dbReference>
<dbReference type="PANTHER" id="PTHR20953">
    <property type="entry name" value="KINASE-RELATED"/>
    <property type="match status" value="1"/>
</dbReference>
<dbReference type="RefSeq" id="WP_019391530.1">
    <property type="nucleotide sequence ID" value="NZ_ALIM01000014.1"/>
</dbReference>
<reference evidence="1 2" key="1">
    <citation type="journal article" date="2015" name="PLoS ONE">
        <title>Genome Sequence of Bacillus endophyticus and Analysis of Its Companion Mechanism in the Ketogulonigenium vulgare-Bacillus Strain Consortium.</title>
        <authorList>
            <person name="Jia N."/>
            <person name="Du J."/>
            <person name="Ding M.Z."/>
            <person name="Gao F."/>
            <person name="Yuan Y.J."/>
        </authorList>
    </citation>
    <scope>NUCLEOTIDE SEQUENCE [LARGE SCALE GENOMIC DNA]</scope>
    <source>
        <strain evidence="1 2">Hbe603</strain>
    </source>
</reference>
<evidence type="ECO:0000313" key="1">
    <source>
        <dbReference type="EMBL" id="AKO94102.1"/>
    </source>
</evidence>
<dbReference type="Proteomes" id="UP000036202">
    <property type="component" value="Chromosome"/>
</dbReference>
<evidence type="ECO:0000313" key="2">
    <source>
        <dbReference type="Proteomes" id="UP000036202"/>
    </source>
</evidence>
<dbReference type="InterPro" id="IPR027417">
    <property type="entry name" value="P-loop_NTPase"/>
</dbReference>
<protein>
    <submittedName>
        <fullName evidence="1">Stage III sporulation protein AA</fullName>
    </submittedName>
</protein>
<sequence length="306" mass="34038">MESVLSVLPQHVVELLRRYIDEDVQEIRLRINRPIELIKKDEPIFYSVLPVKEDFAYMLSQLSQSSMYMLEEELQKGYITIKGGHRVGLAGRVITENGKVKAIRDITSLNIRIAREKIGIGESLIDSLYNRKWLNTVIIGAPQSGKTTMLRDLARLVSTGVERKRIPSQKVGIVDERSEIAGCLDGVPQHTFGPRVDVLDACPKAEGMMMLIRSMSPNVLIVDEVGRVEDTEAILEAVHAGVSLILTAHGSSVKDMATRPSLKALIDACIIDRFVLLSNRNGPGTVEGIFQQEVKRKKDGIEGVRK</sequence>
<dbReference type="SMART" id="SM00382">
    <property type="entry name" value="AAA"/>
    <property type="match status" value="1"/>
</dbReference>
<dbReference type="PANTHER" id="PTHR20953:SF3">
    <property type="entry name" value="P-LOOP CONTAINING NUCLEOSIDE TRIPHOSPHATE HYDROLASES SUPERFAMILY PROTEIN"/>
    <property type="match status" value="1"/>
</dbReference>
<dbReference type="Pfam" id="PF19568">
    <property type="entry name" value="Spore_III_AA"/>
    <property type="match status" value="1"/>
</dbReference>
<dbReference type="InterPro" id="IPR014217">
    <property type="entry name" value="Spore_III_AA"/>
</dbReference>
<organism evidence="1 2">
    <name type="scientific">Priestia filamentosa</name>
    <dbReference type="NCBI Taxonomy" id="1402861"/>
    <lineage>
        <taxon>Bacteria</taxon>
        <taxon>Bacillati</taxon>
        <taxon>Bacillota</taxon>
        <taxon>Bacilli</taxon>
        <taxon>Bacillales</taxon>
        <taxon>Bacillaceae</taxon>
        <taxon>Priestia</taxon>
    </lineage>
</organism>
<proteinExistence type="predicted"/>
<reference evidence="2" key="2">
    <citation type="submission" date="2015-06" db="EMBL/GenBank/DDBJ databases">
        <title>Genome Sequence of Bacillus endophyticus and Analysis of its Companion Mechanism in the Ketogulonigenium vulgare-Bacillus strain Consortium.</title>
        <authorList>
            <person name="Jia N."/>
            <person name="Du J."/>
            <person name="Ding M.-Z."/>
            <person name="Gao F."/>
            <person name="Yuan Y.-J."/>
        </authorList>
    </citation>
    <scope>NUCLEOTIDE SEQUENCE [LARGE SCALE GENOMIC DNA]</scope>
    <source>
        <strain evidence="2">Hbe603</strain>
    </source>
</reference>
<dbReference type="PATRIC" id="fig|135735.6.peg.4156"/>
<dbReference type="GeneID" id="93699959"/>